<keyword evidence="7" id="KW-0067">ATP-binding</keyword>
<keyword evidence="4" id="KW-0808">Transferase</keyword>
<dbReference type="Gene3D" id="1.10.510.10">
    <property type="entry name" value="Transferase(Phosphotransferase) domain 1"/>
    <property type="match status" value="1"/>
</dbReference>
<evidence type="ECO:0000256" key="6">
    <source>
        <dbReference type="ARBA" id="ARBA00022777"/>
    </source>
</evidence>
<dbReference type="AlphaFoldDB" id="A0AA38HJE1"/>
<dbReference type="PROSITE" id="PS50011">
    <property type="entry name" value="PROTEIN_KINASE_DOM"/>
    <property type="match status" value="1"/>
</dbReference>
<evidence type="ECO:0000256" key="1">
    <source>
        <dbReference type="ARBA" id="ARBA00008874"/>
    </source>
</evidence>
<dbReference type="GO" id="GO:0004674">
    <property type="term" value="F:protein serine/threonine kinase activity"/>
    <property type="evidence" value="ECO:0007669"/>
    <property type="project" value="UniProtKB-KW"/>
</dbReference>
<evidence type="ECO:0000256" key="9">
    <source>
        <dbReference type="ARBA" id="ARBA00048679"/>
    </source>
</evidence>
<evidence type="ECO:0000313" key="11">
    <source>
        <dbReference type="EMBL" id="KAJ3636270.1"/>
    </source>
</evidence>
<dbReference type="InterPro" id="IPR011009">
    <property type="entry name" value="Kinase-like_dom_sf"/>
</dbReference>
<keyword evidence="12" id="KW-1185">Reference proteome</keyword>
<dbReference type="PANTHER" id="PTHR48014">
    <property type="entry name" value="SERINE/THREONINE-PROTEIN KINASE FRAY2"/>
    <property type="match status" value="1"/>
</dbReference>
<dbReference type="EMBL" id="JALNTZ010000316">
    <property type="protein sequence ID" value="KAJ3636270.1"/>
    <property type="molecule type" value="Genomic_DNA"/>
</dbReference>
<reference evidence="11" key="1">
    <citation type="journal article" date="2023" name="G3 (Bethesda)">
        <title>Whole genome assemblies of Zophobas morio and Tenebrio molitor.</title>
        <authorList>
            <person name="Kaur S."/>
            <person name="Stinson S.A."/>
            <person name="diCenzo G.C."/>
        </authorList>
    </citation>
    <scope>NUCLEOTIDE SEQUENCE</scope>
    <source>
        <strain evidence="11">QUZm001</strain>
    </source>
</reference>
<feature type="non-terminal residue" evidence="11">
    <location>
        <position position="247"/>
    </location>
</feature>
<evidence type="ECO:0000256" key="5">
    <source>
        <dbReference type="ARBA" id="ARBA00022741"/>
    </source>
</evidence>
<sequence>TTGYNHKADIWSFGITAIELATGRAPYSHLPAAKVMIAVLNNPSPTLEVKGSSGYSKSFKKMIDECLRKDPTKRPTADELLKHDFFKKAKGPDYIVQSLISKLPPLSERRKSKGLSAIGRNGVSKTISEEEGFFFASSGWDYDTSTLVASAPPRSGTLNLKLRTRSKSGVLNDIRFPFKLESDTPKAVAAELVEHGLVAEEDEAAVCSSLQFFIKHPHPMVFEVKKSNEAVADKKALIGFAALSIDQ</sequence>
<comment type="catalytic activity">
    <reaction evidence="8">
        <text>L-threonyl-[protein] + ATP = O-phospho-L-threonyl-[protein] + ADP + H(+)</text>
        <dbReference type="Rhea" id="RHEA:46608"/>
        <dbReference type="Rhea" id="RHEA-COMP:11060"/>
        <dbReference type="Rhea" id="RHEA-COMP:11605"/>
        <dbReference type="ChEBI" id="CHEBI:15378"/>
        <dbReference type="ChEBI" id="CHEBI:30013"/>
        <dbReference type="ChEBI" id="CHEBI:30616"/>
        <dbReference type="ChEBI" id="CHEBI:61977"/>
        <dbReference type="ChEBI" id="CHEBI:456216"/>
        <dbReference type="EC" id="2.7.11.1"/>
    </reaction>
</comment>
<gene>
    <name evidence="11" type="ORF">Zmor_011781</name>
</gene>
<evidence type="ECO:0000256" key="2">
    <source>
        <dbReference type="ARBA" id="ARBA00012513"/>
    </source>
</evidence>
<dbReference type="GO" id="GO:1902554">
    <property type="term" value="C:serine/threonine protein kinase complex"/>
    <property type="evidence" value="ECO:0007669"/>
    <property type="project" value="TreeGrafter"/>
</dbReference>
<dbReference type="InterPro" id="IPR047173">
    <property type="entry name" value="STRAD_A/B-like"/>
</dbReference>
<proteinExistence type="inferred from homology"/>
<dbReference type="SUPFAM" id="SSF56112">
    <property type="entry name" value="Protein kinase-like (PK-like)"/>
    <property type="match status" value="1"/>
</dbReference>
<dbReference type="GO" id="GO:0043539">
    <property type="term" value="F:protein serine/threonine kinase activator activity"/>
    <property type="evidence" value="ECO:0007669"/>
    <property type="project" value="InterPro"/>
</dbReference>
<dbReference type="Pfam" id="PF00069">
    <property type="entry name" value="Pkinase"/>
    <property type="match status" value="1"/>
</dbReference>
<accession>A0AA38HJE1</accession>
<dbReference type="GO" id="GO:0006611">
    <property type="term" value="P:protein export from nucleus"/>
    <property type="evidence" value="ECO:0007669"/>
    <property type="project" value="TreeGrafter"/>
</dbReference>
<evidence type="ECO:0000256" key="8">
    <source>
        <dbReference type="ARBA" id="ARBA00047899"/>
    </source>
</evidence>
<evidence type="ECO:0000259" key="10">
    <source>
        <dbReference type="PROSITE" id="PS50011"/>
    </source>
</evidence>
<dbReference type="GO" id="GO:0005524">
    <property type="term" value="F:ATP binding"/>
    <property type="evidence" value="ECO:0007669"/>
    <property type="project" value="UniProtKB-KW"/>
</dbReference>
<dbReference type="InterPro" id="IPR024678">
    <property type="entry name" value="Kinase_OSR1/WNK_CCT"/>
</dbReference>
<organism evidence="11 12">
    <name type="scientific">Zophobas morio</name>
    <dbReference type="NCBI Taxonomy" id="2755281"/>
    <lineage>
        <taxon>Eukaryota</taxon>
        <taxon>Metazoa</taxon>
        <taxon>Ecdysozoa</taxon>
        <taxon>Arthropoda</taxon>
        <taxon>Hexapoda</taxon>
        <taxon>Insecta</taxon>
        <taxon>Pterygota</taxon>
        <taxon>Neoptera</taxon>
        <taxon>Endopterygota</taxon>
        <taxon>Coleoptera</taxon>
        <taxon>Polyphaga</taxon>
        <taxon>Cucujiformia</taxon>
        <taxon>Tenebrionidae</taxon>
        <taxon>Zophobas</taxon>
    </lineage>
</organism>
<dbReference type="Gene3D" id="3.10.20.90">
    <property type="entry name" value="Phosphatidylinositol 3-kinase Catalytic Subunit, Chain A, domain 1"/>
    <property type="match status" value="1"/>
</dbReference>
<protein>
    <recommendedName>
        <fullName evidence="2">non-specific serine/threonine protein kinase</fullName>
        <ecNumber evidence="2">2.7.11.1</ecNumber>
    </recommendedName>
</protein>
<keyword evidence="5" id="KW-0547">Nucleotide-binding</keyword>
<evidence type="ECO:0000313" key="12">
    <source>
        <dbReference type="Proteomes" id="UP001168821"/>
    </source>
</evidence>
<dbReference type="InterPro" id="IPR000719">
    <property type="entry name" value="Prot_kinase_dom"/>
</dbReference>
<feature type="domain" description="Protein kinase" evidence="10">
    <location>
        <begin position="1"/>
        <end position="86"/>
    </location>
</feature>
<evidence type="ECO:0000256" key="7">
    <source>
        <dbReference type="ARBA" id="ARBA00022840"/>
    </source>
</evidence>
<dbReference type="EC" id="2.7.11.1" evidence="2"/>
<keyword evidence="3" id="KW-0723">Serine/threonine-protein kinase</keyword>
<evidence type="ECO:0000256" key="4">
    <source>
        <dbReference type="ARBA" id="ARBA00022679"/>
    </source>
</evidence>
<dbReference type="Proteomes" id="UP001168821">
    <property type="component" value="Unassembled WGS sequence"/>
</dbReference>
<dbReference type="Pfam" id="PF12202">
    <property type="entry name" value="OSR1_C"/>
    <property type="match status" value="1"/>
</dbReference>
<name>A0AA38HJE1_9CUCU</name>
<dbReference type="PANTHER" id="PTHR48014:SF21">
    <property type="entry name" value="SERINE_THREONINE-PROTEIN KINASE FRAY2"/>
    <property type="match status" value="1"/>
</dbReference>
<comment type="caution">
    <text evidence="11">The sequence shown here is derived from an EMBL/GenBank/DDBJ whole genome shotgun (WGS) entry which is preliminary data.</text>
</comment>
<comment type="catalytic activity">
    <reaction evidence="9">
        <text>L-seryl-[protein] + ATP = O-phospho-L-seryl-[protein] + ADP + H(+)</text>
        <dbReference type="Rhea" id="RHEA:17989"/>
        <dbReference type="Rhea" id="RHEA-COMP:9863"/>
        <dbReference type="Rhea" id="RHEA-COMP:11604"/>
        <dbReference type="ChEBI" id="CHEBI:15378"/>
        <dbReference type="ChEBI" id="CHEBI:29999"/>
        <dbReference type="ChEBI" id="CHEBI:30616"/>
        <dbReference type="ChEBI" id="CHEBI:83421"/>
        <dbReference type="ChEBI" id="CHEBI:456216"/>
        <dbReference type="EC" id="2.7.11.1"/>
    </reaction>
</comment>
<comment type="similarity">
    <text evidence="1">Belongs to the protein kinase superfamily. STE Ser/Thr protein kinase family. STE20 subfamily.</text>
</comment>
<evidence type="ECO:0000256" key="3">
    <source>
        <dbReference type="ARBA" id="ARBA00022527"/>
    </source>
</evidence>
<keyword evidence="6" id="KW-0418">Kinase</keyword>